<dbReference type="SUPFAM" id="SSF51161">
    <property type="entry name" value="Trimeric LpxA-like enzymes"/>
    <property type="match status" value="1"/>
</dbReference>
<evidence type="ECO:0000313" key="6">
    <source>
        <dbReference type="Proteomes" id="UP001597357"/>
    </source>
</evidence>
<evidence type="ECO:0000256" key="1">
    <source>
        <dbReference type="ARBA" id="ARBA00007274"/>
    </source>
</evidence>
<accession>A0ABW5SHK4</accession>
<keyword evidence="2" id="KW-0808">Transferase</keyword>
<dbReference type="EMBL" id="JBHULZ010000041">
    <property type="protein sequence ID" value="MFD2698627.1"/>
    <property type="molecule type" value="Genomic_DNA"/>
</dbReference>
<evidence type="ECO:0000256" key="2">
    <source>
        <dbReference type="ARBA" id="ARBA00022679"/>
    </source>
</evidence>
<proteinExistence type="inferred from homology"/>
<dbReference type="Gene3D" id="2.160.10.10">
    <property type="entry name" value="Hexapeptide repeat proteins"/>
    <property type="match status" value="1"/>
</dbReference>
<dbReference type="InterPro" id="IPR011004">
    <property type="entry name" value="Trimer_LpxA-like_sf"/>
</dbReference>
<organism evidence="5 6">
    <name type="scientific">Mesonia sediminis</name>
    <dbReference type="NCBI Taxonomy" id="1703946"/>
    <lineage>
        <taxon>Bacteria</taxon>
        <taxon>Pseudomonadati</taxon>
        <taxon>Bacteroidota</taxon>
        <taxon>Flavobacteriia</taxon>
        <taxon>Flavobacteriales</taxon>
        <taxon>Flavobacteriaceae</taxon>
        <taxon>Mesonia</taxon>
    </lineage>
</organism>
<reference evidence="6" key="1">
    <citation type="journal article" date="2019" name="Int. J. Syst. Evol. Microbiol.">
        <title>The Global Catalogue of Microorganisms (GCM) 10K type strain sequencing project: providing services to taxonomists for standard genome sequencing and annotation.</title>
        <authorList>
            <consortium name="The Broad Institute Genomics Platform"/>
            <consortium name="The Broad Institute Genome Sequencing Center for Infectious Disease"/>
            <person name="Wu L."/>
            <person name="Ma J."/>
        </authorList>
    </citation>
    <scope>NUCLEOTIDE SEQUENCE [LARGE SCALE GENOMIC DNA]</scope>
    <source>
        <strain evidence="6">KCTC 42255</strain>
    </source>
</reference>
<dbReference type="InterPro" id="IPR050179">
    <property type="entry name" value="Trans_hexapeptide_repeat"/>
</dbReference>
<dbReference type="Pfam" id="PF17836">
    <property type="entry name" value="PglD_N"/>
    <property type="match status" value="1"/>
</dbReference>
<dbReference type="PANTHER" id="PTHR43300:SF7">
    <property type="entry name" value="UDP-N-ACETYLBACILLOSAMINE N-ACETYLTRANSFERASE"/>
    <property type="match status" value="1"/>
</dbReference>
<comment type="caution">
    <text evidence="5">The sequence shown here is derived from an EMBL/GenBank/DDBJ whole genome shotgun (WGS) entry which is preliminary data.</text>
</comment>
<keyword evidence="6" id="KW-1185">Reference proteome</keyword>
<dbReference type="InterPro" id="IPR020019">
    <property type="entry name" value="AcTrfase_PglD-like"/>
</dbReference>
<gene>
    <name evidence="5" type="ORF">ACFSQ0_11540</name>
</gene>
<dbReference type="Proteomes" id="UP001597357">
    <property type="component" value="Unassembled WGS sequence"/>
</dbReference>
<dbReference type="InterPro" id="IPR018357">
    <property type="entry name" value="Hexapep_transf_CS"/>
</dbReference>
<evidence type="ECO:0000259" key="4">
    <source>
        <dbReference type="Pfam" id="PF17836"/>
    </source>
</evidence>
<dbReference type="InterPro" id="IPR041561">
    <property type="entry name" value="PglD_N"/>
</dbReference>
<evidence type="ECO:0000313" key="5">
    <source>
        <dbReference type="EMBL" id="MFD2698627.1"/>
    </source>
</evidence>
<dbReference type="PROSITE" id="PS00101">
    <property type="entry name" value="HEXAPEP_TRANSFERASES"/>
    <property type="match status" value="1"/>
</dbReference>
<dbReference type="RefSeq" id="WP_379048414.1">
    <property type="nucleotide sequence ID" value="NZ_JBHULZ010000041.1"/>
</dbReference>
<dbReference type="PANTHER" id="PTHR43300">
    <property type="entry name" value="ACETYLTRANSFERASE"/>
    <property type="match status" value="1"/>
</dbReference>
<sequence length="214" mass="23421">MKSNKNKIIILGAGDLGLQMAHFITHYSNDEIVGWLDDSKEKGAMFYDKPILGGFAELANLNNYDAVCLGIGYKHLTFKNKLLKELESKKIKLYTFIHPTAYIDCSSKIEDGVFIYPKANIDQRVILRAGTIINNSAVVSHDSLIDRCTFIAPGVNIAGNVLIGESCFLGIGSTIIENIKIAKGVNLGAKTLICRDILEQGTYVGGPKLKKISK</sequence>
<name>A0ABW5SHK4_9FLAO</name>
<keyword evidence="3" id="KW-0677">Repeat</keyword>
<comment type="similarity">
    <text evidence="1">Belongs to the transferase hexapeptide repeat family.</text>
</comment>
<evidence type="ECO:0000256" key="3">
    <source>
        <dbReference type="ARBA" id="ARBA00022737"/>
    </source>
</evidence>
<dbReference type="Gene3D" id="3.40.50.20">
    <property type="match status" value="1"/>
</dbReference>
<feature type="domain" description="PglD N-terminal" evidence="4">
    <location>
        <begin position="7"/>
        <end position="73"/>
    </location>
</feature>
<protein>
    <submittedName>
        <fullName evidence="5">Acetyltransferase</fullName>
    </submittedName>
</protein>
<dbReference type="CDD" id="cd03360">
    <property type="entry name" value="LbH_AT_putative"/>
    <property type="match status" value="1"/>
</dbReference>